<sequence>MKEILKLVLVGILLTSCIIENDNESSGYIMKYRGEILFNPKTSIDDRIVKLYKNDKLIKVGSLLDSSFYNSYDFNYNANNEINSIYAIDHYFTDEDKIKRQFKTEGGGFFYDNVDSTHIMEFNQNQQLILTSHIEDSSIFYIRKLKYNNQGLVESELATRYLRGEEASLYKTFYSYQKNNIDEYGNWTKRKAYVKSIFYYDFFEEPFVEFNDIPNIKSELNTFLTSPPEGIEPEIETREITYEVIE</sequence>
<evidence type="ECO:0000313" key="1">
    <source>
        <dbReference type="EMBL" id="MCX2742668.1"/>
    </source>
</evidence>
<protein>
    <recommendedName>
        <fullName evidence="3">Lipoprotein</fullName>
    </recommendedName>
</protein>
<comment type="caution">
    <text evidence="1">The sequence shown here is derived from an EMBL/GenBank/DDBJ whole genome shotgun (WGS) entry which is preliminary data.</text>
</comment>
<dbReference type="Proteomes" id="UP001209885">
    <property type="component" value="Unassembled WGS sequence"/>
</dbReference>
<accession>A0ABT3RMD4</accession>
<evidence type="ECO:0008006" key="3">
    <source>
        <dbReference type="Google" id="ProtNLM"/>
    </source>
</evidence>
<organism evidence="1 2">
    <name type="scientific">Mangrovivirga halotolerans</name>
    <dbReference type="NCBI Taxonomy" id="2993936"/>
    <lineage>
        <taxon>Bacteria</taxon>
        <taxon>Pseudomonadati</taxon>
        <taxon>Bacteroidota</taxon>
        <taxon>Cytophagia</taxon>
        <taxon>Cytophagales</taxon>
        <taxon>Mangrovivirgaceae</taxon>
        <taxon>Mangrovivirga</taxon>
    </lineage>
</organism>
<evidence type="ECO:0000313" key="2">
    <source>
        <dbReference type="Proteomes" id="UP001209885"/>
    </source>
</evidence>
<proteinExistence type="predicted"/>
<dbReference type="RefSeq" id="WP_266054958.1">
    <property type="nucleotide sequence ID" value="NZ_JAPFQN010000002.1"/>
</dbReference>
<reference evidence="1 2" key="1">
    <citation type="submission" date="2022-11" db="EMBL/GenBank/DDBJ databases">
        <title>The characterization of three novel Bacteroidetes species and genomic analysis of their roles in tidal elemental geochemical cycles.</title>
        <authorList>
            <person name="Ma K."/>
        </authorList>
    </citation>
    <scope>NUCLEOTIDE SEQUENCE [LARGE SCALE GENOMIC DNA]</scope>
    <source>
        <strain evidence="1 2">M17</strain>
    </source>
</reference>
<dbReference type="EMBL" id="JAPFQN010000002">
    <property type="protein sequence ID" value="MCX2742668.1"/>
    <property type="molecule type" value="Genomic_DNA"/>
</dbReference>
<dbReference type="PROSITE" id="PS51257">
    <property type="entry name" value="PROKAR_LIPOPROTEIN"/>
    <property type="match status" value="1"/>
</dbReference>
<keyword evidence="2" id="KW-1185">Reference proteome</keyword>
<name>A0ABT3RMD4_9BACT</name>
<gene>
    <name evidence="1" type="ORF">OO013_02260</name>
</gene>